<reference evidence="17 18" key="1">
    <citation type="submission" date="2018-03" db="EMBL/GenBank/DDBJ databases">
        <authorList>
            <person name="Keele B.F."/>
        </authorList>
    </citation>
    <scope>NUCLEOTIDE SEQUENCE [LARGE SCALE GENOMIC DNA]</scope>
    <source>
        <strain evidence="17 18">AU19729</strain>
    </source>
</reference>
<dbReference type="PROSITE" id="PS51198">
    <property type="entry name" value="UVRD_HELICASE_ATP_BIND"/>
    <property type="match status" value="1"/>
</dbReference>
<name>A0A2S9MR68_9BURK</name>
<sequence>MNNIEFISAGAGSGKTYKLTETLAGALESGEARPHAVLATTFTVKAATELRERARAWLLNKGAIGLATAIGQAKLGTVNSVCGQLLKRFCFEIGLSPDQTVLSEGQAKRLLATSLAETLDEAGREKLVTLTTRFGIEHAEWSAQIEDVVNAARNNDISADELRKMGHRNADLMLANWPTPSVGTDPTGELVAALTKALTDVSLHIATAEAAGGNVAQNLRNGHKELERLERCFRDGRWSWPDWIAACTLNAGAVVRAAITPVSEAAQAHESHPGFHADVRSYLELVFELAAMTLDTYAETKRAMGAVDFGDQEVLLLEVIRTNEDVRQALADELDLVMVDEFQDTSPLQLALFVELAKLAKRSVWVGDPKQAIYGFRGTDARLIAAILAAVEGWGGKLGAPLTTSRRSTPSLVSLTNAVFGSAFLPELRPEQVHLQPSRNDIAGQPALFHWNFESRNNESDYLALGQAVSKLLQSELKVVDRHTQQERPVRPGDIAVLCRKNDQVELAVTSLTQWGVPSASPRAGLLGTPEAIFVLACLRRLLDAGDTVASALILSLADGVPAQEWLGDRLKYLSREDASPSRWKAEGDDAHPLLARLEKLRPSLAALTPREALRLAKAESHVARVASQWSSSPHQARTRIANVEALMDLGAAYEDECIAARRPATVSGLLLWLGTLADDQADDRAATADDAVSVMTHHGAKGLEWPVVILTSLGTAARSALWGVRARTDGEFNPERPLENRFVHFWPKTWGKRTQPQSAVNAEQSAIGHRMAADALAENKRLLYVSMTRARDANVVVTCQRSRSVNSDWVDELGAGDLLFGDTGPVVLPDGRTVLRKAGAWKVTEMGAPQAPRESTCSWYVTAPVSDAQPLWYRPSNAEDGPYQVVKSEPVGVRVAIAGNIEMNILGNALHLCIARAGVTGSVQDADVERILSAWGTAHAVDKTAVIAQLQAFFEWLQQRWPGTTIRVEVPVEANRPDGTRLRGRIDMLLDTPDGWVLIDHKSNPGGTRHDDSLAKEHGPQLSAYAQAIEQCTGKAVKEQWLYMPVAGRTLRLSAVNLQYHERVRAICNMHETGWLVMENDLSQEAELAVALLARDCGKPVSQVIADVYEAAPDVDDENETHNEDRYGHLDEYGEPLPPLGDLNKGLGDDDDWDDSRVA</sequence>
<protein>
    <recommendedName>
        <fullName evidence="13">DNA 3'-5' helicase</fullName>
        <ecNumber evidence="13">5.6.2.4</ecNumber>
    </recommendedName>
</protein>
<evidence type="ECO:0000256" key="2">
    <source>
        <dbReference type="ARBA" id="ARBA00022722"/>
    </source>
</evidence>
<dbReference type="Pfam" id="PF13361">
    <property type="entry name" value="UvrD_C"/>
    <property type="match status" value="1"/>
</dbReference>
<evidence type="ECO:0000256" key="12">
    <source>
        <dbReference type="ARBA" id="ARBA00034617"/>
    </source>
</evidence>
<keyword evidence="2" id="KW-0540">Nuclease</keyword>
<keyword evidence="10" id="KW-0234">DNA repair</keyword>
<dbReference type="RefSeq" id="WP_105797041.1">
    <property type="nucleotide sequence ID" value="NZ_CP046343.1"/>
</dbReference>
<feature type="binding site" evidence="15">
    <location>
        <begin position="9"/>
        <end position="16"/>
    </location>
    <ligand>
        <name>ATP</name>
        <dbReference type="ChEBI" id="CHEBI:30616"/>
    </ligand>
</feature>
<feature type="compositionally biased region" description="Acidic residues" evidence="16">
    <location>
        <begin position="1150"/>
        <end position="1160"/>
    </location>
</feature>
<evidence type="ECO:0000256" key="16">
    <source>
        <dbReference type="SAM" id="MobiDB-lite"/>
    </source>
</evidence>
<dbReference type="SUPFAM" id="SSF52980">
    <property type="entry name" value="Restriction endonuclease-like"/>
    <property type="match status" value="1"/>
</dbReference>
<dbReference type="GO" id="GO:0005829">
    <property type="term" value="C:cytosol"/>
    <property type="evidence" value="ECO:0007669"/>
    <property type="project" value="TreeGrafter"/>
</dbReference>
<dbReference type="InterPro" id="IPR011604">
    <property type="entry name" value="PDDEXK-like_dom_sf"/>
</dbReference>
<evidence type="ECO:0000256" key="3">
    <source>
        <dbReference type="ARBA" id="ARBA00022741"/>
    </source>
</evidence>
<dbReference type="GO" id="GO:0004527">
    <property type="term" value="F:exonuclease activity"/>
    <property type="evidence" value="ECO:0007669"/>
    <property type="project" value="UniProtKB-KW"/>
</dbReference>
<keyword evidence="8 15" id="KW-0067">ATP-binding</keyword>
<dbReference type="InterPro" id="IPR027417">
    <property type="entry name" value="P-loop_NTPase"/>
</dbReference>
<dbReference type="InterPro" id="IPR013986">
    <property type="entry name" value="DExx_box_DNA_helicase_dom_sf"/>
</dbReference>
<comment type="similarity">
    <text evidence="1">Belongs to the helicase family. UvrD subfamily.</text>
</comment>
<evidence type="ECO:0000256" key="10">
    <source>
        <dbReference type="ARBA" id="ARBA00023204"/>
    </source>
</evidence>
<feature type="region of interest" description="Disordered" evidence="16">
    <location>
        <begin position="1112"/>
        <end position="1160"/>
    </location>
</feature>
<keyword evidence="6 15" id="KW-0347">Helicase</keyword>
<dbReference type="Pfam" id="PF12705">
    <property type="entry name" value="PDDEXK_1"/>
    <property type="match status" value="1"/>
</dbReference>
<keyword evidence="7" id="KW-0269">Exonuclease</keyword>
<keyword evidence="3 15" id="KW-0547">Nucleotide-binding</keyword>
<dbReference type="InterPro" id="IPR014017">
    <property type="entry name" value="DNA_helicase_UvrD-like_C"/>
</dbReference>
<dbReference type="SUPFAM" id="SSF52540">
    <property type="entry name" value="P-loop containing nucleoside triphosphate hydrolases"/>
    <property type="match status" value="1"/>
</dbReference>
<evidence type="ECO:0000256" key="9">
    <source>
        <dbReference type="ARBA" id="ARBA00023125"/>
    </source>
</evidence>
<organism evidence="17 18">
    <name type="scientific">Burkholderia multivorans</name>
    <dbReference type="NCBI Taxonomy" id="87883"/>
    <lineage>
        <taxon>Bacteria</taxon>
        <taxon>Pseudomonadati</taxon>
        <taxon>Pseudomonadota</taxon>
        <taxon>Betaproteobacteria</taxon>
        <taxon>Burkholderiales</taxon>
        <taxon>Burkholderiaceae</taxon>
        <taxon>Burkholderia</taxon>
        <taxon>Burkholderia cepacia complex</taxon>
    </lineage>
</organism>
<dbReference type="EMBL" id="PVGH01000053">
    <property type="protein sequence ID" value="PRF61227.1"/>
    <property type="molecule type" value="Genomic_DNA"/>
</dbReference>
<dbReference type="PANTHER" id="PTHR11070">
    <property type="entry name" value="UVRD / RECB / PCRA DNA HELICASE FAMILY MEMBER"/>
    <property type="match status" value="1"/>
</dbReference>
<comment type="catalytic activity">
    <reaction evidence="12">
        <text>Couples ATP hydrolysis with the unwinding of duplex DNA by translocating in the 3'-5' direction.</text>
        <dbReference type="EC" id="5.6.2.4"/>
    </reaction>
</comment>
<evidence type="ECO:0000256" key="4">
    <source>
        <dbReference type="ARBA" id="ARBA00022763"/>
    </source>
</evidence>
<feature type="compositionally biased region" description="Basic and acidic residues" evidence="16">
    <location>
        <begin position="1121"/>
        <end position="1133"/>
    </location>
</feature>
<keyword evidence="5 15" id="KW-0378">Hydrolase</keyword>
<dbReference type="PROSITE" id="PS51217">
    <property type="entry name" value="UVRD_HELICASE_CTER"/>
    <property type="match status" value="1"/>
</dbReference>
<dbReference type="PANTHER" id="PTHR11070:SF55">
    <property type="entry name" value="DNA 3'-5' HELICASE"/>
    <property type="match status" value="1"/>
</dbReference>
<dbReference type="Gene3D" id="3.90.320.10">
    <property type="match status" value="1"/>
</dbReference>
<evidence type="ECO:0000256" key="1">
    <source>
        <dbReference type="ARBA" id="ARBA00009922"/>
    </source>
</evidence>
<accession>A0A2S9MR68</accession>
<evidence type="ECO:0000256" key="6">
    <source>
        <dbReference type="ARBA" id="ARBA00022806"/>
    </source>
</evidence>
<evidence type="ECO:0000256" key="7">
    <source>
        <dbReference type="ARBA" id="ARBA00022839"/>
    </source>
</evidence>
<dbReference type="EC" id="5.6.2.4" evidence="13"/>
<evidence type="ECO:0000313" key="17">
    <source>
        <dbReference type="EMBL" id="PRF61227.1"/>
    </source>
</evidence>
<dbReference type="GO" id="GO:0000725">
    <property type="term" value="P:recombinational repair"/>
    <property type="evidence" value="ECO:0007669"/>
    <property type="project" value="TreeGrafter"/>
</dbReference>
<comment type="catalytic activity">
    <reaction evidence="14">
        <text>ATP + H2O = ADP + phosphate + H(+)</text>
        <dbReference type="Rhea" id="RHEA:13065"/>
        <dbReference type="ChEBI" id="CHEBI:15377"/>
        <dbReference type="ChEBI" id="CHEBI:15378"/>
        <dbReference type="ChEBI" id="CHEBI:30616"/>
        <dbReference type="ChEBI" id="CHEBI:43474"/>
        <dbReference type="ChEBI" id="CHEBI:456216"/>
        <dbReference type="EC" id="5.6.2.4"/>
    </reaction>
</comment>
<dbReference type="AlphaFoldDB" id="A0A2S9MR68"/>
<dbReference type="InterPro" id="IPR011335">
    <property type="entry name" value="Restrct_endonuc-II-like"/>
</dbReference>
<dbReference type="Gene3D" id="1.10.10.160">
    <property type="match status" value="1"/>
</dbReference>
<dbReference type="GO" id="GO:0033202">
    <property type="term" value="C:DNA helicase complex"/>
    <property type="evidence" value="ECO:0007669"/>
    <property type="project" value="TreeGrafter"/>
</dbReference>
<keyword evidence="11" id="KW-0413">Isomerase</keyword>
<keyword evidence="4" id="KW-0227">DNA damage</keyword>
<keyword evidence="9" id="KW-0238">DNA-binding</keyword>
<dbReference type="GO" id="GO:0003677">
    <property type="term" value="F:DNA binding"/>
    <property type="evidence" value="ECO:0007669"/>
    <property type="project" value="UniProtKB-KW"/>
</dbReference>
<dbReference type="Gene3D" id="3.40.50.300">
    <property type="entry name" value="P-loop containing nucleotide triphosphate hydrolases"/>
    <property type="match status" value="4"/>
</dbReference>
<evidence type="ECO:0000256" key="8">
    <source>
        <dbReference type="ARBA" id="ARBA00022840"/>
    </source>
</evidence>
<dbReference type="InterPro" id="IPR014016">
    <property type="entry name" value="UvrD-like_ATP-bd"/>
</dbReference>
<gene>
    <name evidence="17" type="ORF">C6Q15_13055</name>
</gene>
<dbReference type="GO" id="GO:0005524">
    <property type="term" value="F:ATP binding"/>
    <property type="evidence" value="ECO:0007669"/>
    <property type="project" value="UniProtKB-UniRule"/>
</dbReference>
<dbReference type="Proteomes" id="UP000238982">
    <property type="component" value="Unassembled WGS sequence"/>
</dbReference>
<evidence type="ECO:0000313" key="18">
    <source>
        <dbReference type="Proteomes" id="UP000238982"/>
    </source>
</evidence>
<evidence type="ECO:0000256" key="14">
    <source>
        <dbReference type="ARBA" id="ARBA00048988"/>
    </source>
</evidence>
<evidence type="ECO:0000256" key="11">
    <source>
        <dbReference type="ARBA" id="ARBA00023235"/>
    </source>
</evidence>
<dbReference type="InterPro" id="IPR000212">
    <property type="entry name" value="DNA_helicase_UvrD/REP"/>
</dbReference>
<comment type="caution">
    <text evidence="17">The sequence shown here is derived from an EMBL/GenBank/DDBJ whole genome shotgun (WGS) entry which is preliminary data.</text>
</comment>
<evidence type="ECO:0000256" key="15">
    <source>
        <dbReference type="PROSITE-ProRule" id="PRU00560"/>
    </source>
</evidence>
<evidence type="ECO:0000256" key="5">
    <source>
        <dbReference type="ARBA" id="ARBA00022801"/>
    </source>
</evidence>
<evidence type="ECO:0000256" key="13">
    <source>
        <dbReference type="ARBA" id="ARBA00034808"/>
    </source>
</evidence>
<dbReference type="InterPro" id="IPR038726">
    <property type="entry name" value="PDDEXK_AddAB-type"/>
</dbReference>
<dbReference type="GO" id="GO:0043138">
    <property type="term" value="F:3'-5' DNA helicase activity"/>
    <property type="evidence" value="ECO:0007669"/>
    <property type="project" value="UniProtKB-EC"/>
</dbReference>
<proteinExistence type="inferred from homology"/>
<dbReference type="Pfam" id="PF00580">
    <property type="entry name" value="UvrD-helicase"/>
    <property type="match status" value="2"/>
</dbReference>